<evidence type="ECO:0000313" key="4">
    <source>
        <dbReference type="Proteomes" id="UP001060919"/>
    </source>
</evidence>
<keyword evidence="4" id="KW-1185">Reference proteome</keyword>
<feature type="signal peptide" evidence="2">
    <location>
        <begin position="1"/>
        <end position="23"/>
    </location>
</feature>
<sequence>MKVNISKNTIALLFLLFSSNLSAQTTTNIHYIHLNDLLISVLPFYAITILGLGLFIHKLMRPNFPSKWLYICSITGILGAAAIAYQFQEIRTTQLPSAQPSKINMTGIPKEIQEQIVARESSELKETIANYWVVAIPNFILLGLGLGIEWRNKKAD</sequence>
<dbReference type="Proteomes" id="UP001060919">
    <property type="component" value="Chromosome"/>
</dbReference>
<accession>A0A915YDB3</accession>
<keyword evidence="1" id="KW-0472">Membrane</keyword>
<keyword evidence="1" id="KW-0812">Transmembrane</keyword>
<feature type="chain" id="PRO_5038139455" evidence="2">
    <location>
        <begin position="24"/>
        <end position="156"/>
    </location>
</feature>
<dbReference type="AlphaFoldDB" id="A0A915YDB3"/>
<feature type="transmembrane region" description="Helical" evidence="1">
    <location>
        <begin position="129"/>
        <end position="148"/>
    </location>
</feature>
<gene>
    <name evidence="3" type="ORF">AsAng_0017040</name>
</gene>
<name>A0A915YDB3_9BACT</name>
<keyword evidence="1" id="KW-1133">Transmembrane helix</keyword>
<feature type="transmembrane region" description="Helical" evidence="1">
    <location>
        <begin position="68"/>
        <end position="87"/>
    </location>
</feature>
<protein>
    <submittedName>
        <fullName evidence="3">Uncharacterized protein</fullName>
    </submittedName>
</protein>
<feature type="transmembrane region" description="Helical" evidence="1">
    <location>
        <begin position="39"/>
        <end position="56"/>
    </location>
</feature>
<evidence type="ECO:0000313" key="3">
    <source>
        <dbReference type="EMBL" id="BDS10994.1"/>
    </source>
</evidence>
<evidence type="ECO:0000256" key="1">
    <source>
        <dbReference type="SAM" id="Phobius"/>
    </source>
</evidence>
<dbReference type="KEGG" id="aup:AsAng_0017040"/>
<organism evidence="3 4">
    <name type="scientific">Aureispira anguillae</name>
    <dbReference type="NCBI Taxonomy" id="2864201"/>
    <lineage>
        <taxon>Bacteria</taxon>
        <taxon>Pseudomonadati</taxon>
        <taxon>Bacteroidota</taxon>
        <taxon>Saprospiria</taxon>
        <taxon>Saprospirales</taxon>
        <taxon>Saprospiraceae</taxon>
        <taxon>Aureispira</taxon>
    </lineage>
</organism>
<proteinExistence type="predicted"/>
<dbReference type="EMBL" id="AP026867">
    <property type="protein sequence ID" value="BDS10994.1"/>
    <property type="molecule type" value="Genomic_DNA"/>
</dbReference>
<reference evidence="3" key="1">
    <citation type="submission" date="2022-09" db="EMBL/GenBank/DDBJ databases">
        <title>Aureispira anguillicida sp. nov., isolated from Leptocephalus of Japanese eel Anguilla japonica.</title>
        <authorList>
            <person name="Yuasa K."/>
            <person name="Mekata T."/>
            <person name="Ikunari K."/>
        </authorList>
    </citation>
    <scope>NUCLEOTIDE SEQUENCE</scope>
    <source>
        <strain evidence="3">EL160426</strain>
    </source>
</reference>
<keyword evidence="2" id="KW-0732">Signal</keyword>
<evidence type="ECO:0000256" key="2">
    <source>
        <dbReference type="SAM" id="SignalP"/>
    </source>
</evidence>